<dbReference type="PANTHER" id="PTHR47165">
    <property type="entry name" value="OS03G0429900 PROTEIN"/>
    <property type="match status" value="1"/>
</dbReference>
<dbReference type="PANTHER" id="PTHR47165:SF4">
    <property type="entry name" value="OS03G0429900 PROTEIN"/>
    <property type="match status" value="1"/>
</dbReference>
<reference evidence="1 2" key="1">
    <citation type="journal article" date="2010" name="Nature">
        <title>Genome sequencing and analysis of the model grass Brachypodium distachyon.</title>
        <authorList>
            <consortium name="International Brachypodium Initiative"/>
        </authorList>
    </citation>
    <scope>NUCLEOTIDE SEQUENCE [LARGE SCALE GENOMIC DNA]</scope>
    <source>
        <strain evidence="1 2">Bd21</strain>
    </source>
</reference>
<reference evidence="1" key="2">
    <citation type="submission" date="2017-06" db="EMBL/GenBank/DDBJ databases">
        <title>WGS assembly of Brachypodium distachyon.</title>
        <authorList>
            <consortium name="The International Brachypodium Initiative"/>
            <person name="Lucas S."/>
            <person name="Harmon-Smith M."/>
            <person name="Lail K."/>
            <person name="Tice H."/>
            <person name="Grimwood J."/>
            <person name="Bruce D."/>
            <person name="Barry K."/>
            <person name="Shu S."/>
            <person name="Lindquist E."/>
            <person name="Wang M."/>
            <person name="Pitluck S."/>
            <person name="Vogel J.P."/>
            <person name="Garvin D.F."/>
            <person name="Mockler T.C."/>
            <person name="Schmutz J."/>
            <person name="Rokhsar D."/>
            <person name="Bevan M.W."/>
        </authorList>
    </citation>
    <scope>NUCLEOTIDE SEQUENCE</scope>
    <source>
        <strain evidence="1">Bd21</strain>
    </source>
</reference>
<dbReference type="InParanoid" id="A0A0Q3H5U5"/>
<dbReference type="AlphaFoldDB" id="A0A0Q3H5U5"/>
<dbReference type="OrthoDB" id="675132at2759"/>
<evidence type="ECO:0000313" key="3">
    <source>
        <dbReference type="Proteomes" id="UP000008810"/>
    </source>
</evidence>
<dbReference type="EnsemblPlants" id="KQK18280">
    <property type="protein sequence ID" value="KQK18280"/>
    <property type="gene ID" value="BRADI_1g40688v3"/>
</dbReference>
<dbReference type="Proteomes" id="UP000008810">
    <property type="component" value="Chromosome 1"/>
</dbReference>
<name>A0A0Q3H5U5_BRADI</name>
<dbReference type="InterPro" id="IPR012340">
    <property type="entry name" value="NA-bd_OB-fold"/>
</dbReference>
<dbReference type="EMBL" id="CM000880">
    <property type="protein sequence ID" value="KQK18280.2"/>
    <property type="molecule type" value="Genomic_DNA"/>
</dbReference>
<dbReference type="ExpressionAtlas" id="A0A0Q3H5U5">
    <property type="expression patterns" value="baseline and differential"/>
</dbReference>
<dbReference type="SUPFAM" id="SSF50249">
    <property type="entry name" value="Nucleic acid-binding proteins"/>
    <property type="match status" value="2"/>
</dbReference>
<proteinExistence type="predicted"/>
<dbReference type="Gramene" id="KQK18280">
    <property type="protein sequence ID" value="KQK18280"/>
    <property type="gene ID" value="BRADI_1g40688v3"/>
</dbReference>
<reference evidence="2" key="3">
    <citation type="submission" date="2018-08" db="UniProtKB">
        <authorList>
            <consortium name="EnsemblPlants"/>
        </authorList>
    </citation>
    <scope>IDENTIFICATION</scope>
    <source>
        <strain evidence="2">cv. Bd21</strain>
    </source>
</reference>
<dbReference type="Gene3D" id="2.40.50.140">
    <property type="entry name" value="Nucleic acid-binding proteins"/>
    <property type="match status" value="1"/>
</dbReference>
<protein>
    <recommendedName>
        <fullName evidence="4">DUF223 domain-containing protein</fullName>
    </recommendedName>
</protein>
<sequence>MDSTTTLKSITLGQQSCKVFGRLLRIWDAVNMKSKFPDPLISIDGVILDEDSKRRIYVYIFTDVAAVDRKNKSYIYHHQNYMLQFKHSTKVHRLESRGTDIPKFSFKFCPFDKLPEMNTLAKPLQDCGFTYFHLLINQNVVSKLFNNMGAGAHPSKRELRTTVFLPINEQTQEIRLWGHHGETFDEQTVFRKAQEGIVVGIFAGVTASDFLGNLTASSTSATKIYIDLDISDVANFRSSYQWESPSLQQQLPQVFRLSPIQAAGKLYTL</sequence>
<keyword evidence="3" id="KW-1185">Reference proteome</keyword>
<accession>A0A0Q3H5U5</accession>
<gene>
    <name evidence="1" type="ORF">BRADI_1g40688v3</name>
</gene>
<dbReference type="STRING" id="15368.A0A0Q3H5U5"/>
<evidence type="ECO:0008006" key="4">
    <source>
        <dbReference type="Google" id="ProtNLM"/>
    </source>
</evidence>
<evidence type="ECO:0000313" key="1">
    <source>
        <dbReference type="EMBL" id="KQK18280.2"/>
    </source>
</evidence>
<evidence type="ECO:0000313" key="2">
    <source>
        <dbReference type="EnsemblPlants" id="KQK18280"/>
    </source>
</evidence>
<organism evidence="1">
    <name type="scientific">Brachypodium distachyon</name>
    <name type="common">Purple false brome</name>
    <name type="synonym">Trachynia distachya</name>
    <dbReference type="NCBI Taxonomy" id="15368"/>
    <lineage>
        <taxon>Eukaryota</taxon>
        <taxon>Viridiplantae</taxon>
        <taxon>Streptophyta</taxon>
        <taxon>Embryophyta</taxon>
        <taxon>Tracheophyta</taxon>
        <taxon>Spermatophyta</taxon>
        <taxon>Magnoliopsida</taxon>
        <taxon>Liliopsida</taxon>
        <taxon>Poales</taxon>
        <taxon>Poaceae</taxon>
        <taxon>BOP clade</taxon>
        <taxon>Pooideae</taxon>
        <taxon>Stipodae</taxon>
        <taxon>Brachypodieae</taxon>
        <taxon>Brachypodium</taxon>
    </lineage>
</organism>